<dbReference type="EC" id="7.6.2.9" evidence="5"/>
<dbReference type="GO" id="GO:0005524">
    <property type="term" value="F:ATP binding"/>
    <property type="evidence" value="ECO:0007669"/>
    <property type="project" value="UniProtKB-KW"/>
</dbReference>
<dbReference type="Pfam" id="PF08402">
    <property type="entry name" value="TOBE_2"/>
    <property type="match status" value="1"/>
</dbReference>
<dbReference type="Proteomes" id="UP000541058">
    <property type="component" value="Unassembled WGS sequence"/>
</dbReference>
<dbReference type="PROSITE" id="PS50893">
    <property type="entry name" value="ABC_TRANSPORTER_2"/>
    <property type="match status" value="1"/>
</dbReference>
<dbReference type="InterPro" id="IPR050093">
    <property type="entry name" value="ABC_SmlMolc_Importer"/>
</dbReference>
<dbReference type="GO" id="GO:0016887">
    <property type="term" value="F:ATP hydrolysis activity"/>
    <property type="evidence" value="ECO:0007669"/>
    <property type="project" value="InterPro"/>
</dbReference>
<dbReference type="Pfam" id="PF00005">
    <property type="entry name" value="ABC_tran"/>
    <property type="match status" value="1"/>
</dbReference>
<sequence>MSQLEIKNLVKQFGDFTALKEINLEIQPNEFIAILGPSGCGKTTLLRSVAGFVEPTAGSIRFNNQIFYQDKQVLSVNERQIGMVFQQFALWPHYDVYQHLMYPLNAKENRQQLTKQRKETRVKEILELVELSDFSHRYPHELSGGQKQRVALARAIVAKPKLLLMDEPLSALDAHLKESMVREIKKIHQASNATTLYVTHDQKEAMALADRVIVMNQGQIEQFDTPYNLYHHPKTEFVARFVGKAQLIKGIWKGDQFYPNQAFNGASWKAPHINVHFKQLNTLPILPEQFELRDYHEQGKGIVGRVLDQQFLGRETQYGIQLEDGQELVISSNQPQAFKVNQTVLLNFKGVQAS</sequence>
<reference evidence="7 8" key="1">
    <citation type="journal article" date="2020" name="Biotechnol. Biofuels">
        <title>New insights from the biogas microbiome by comprehensive genome-resolved metagenomics of nearly 1600 species originating from multiple anaerobic digesters.</title>
        <authorList>
            <person name="Campanaro S."/>
            <person name="Treu L."/>
            <person name="Rodriguez-R L.M."/>
            <person name="Kovalovszki A."/>
            <person name="Ziels R.M."/>
            <person name="Maus I."/>
            <person name="Zhu X."/>
            <person name="Kougias P.G."/>
            <person name="Basile A."/>
            <person name="Luo G."/>
            <person name="Schluter A."/>
            <person name="Konstantinidis K.T."/>
            <person name="Angelidaki I."/>
        </authorList>
    </citation>
    <scope>NUCLEOTIDE SEQUENCE [LARGE SCALE GENOMIC DNA]</scope>
    <source>
        <strain evidence="7">AS23ysBPME_34</strain>
    </source>
</reference>
<evidence type="ECO:0000313" key="7">
    <source>
        <dbReference type="EMBL" id="NLJ17336.1"/>
    </source>
</evidence>
<keyword evidence="1" id="KW-0813">Transport</keyword>
<dbReference type="FunFam" id="3.40.50.300:FF:000425">
    <property type="entry name" value="Probable ABC transporter, ATP-binding subunit"/>
    <property type="match status" value="1"/>
</dbReference>
<keyword evidence="2" id="KW-0547">Nucleotide-binding</keyword>
<comment type="caution">
    <text evidence="7">The sequence shown here is derived from an EMBL/GenBank/DDBJ whole genome shotgun (WGS) entry which is preliminary data.</text>
</comment>
<evidence type="ECO:0000256" key="3">
    <source>
        <dbReference type="ARBA" id="ARBA00022840"/>
    </source>
</evidence>
<evidence type="ECO:0000256" key="1">
    <source>
        <dbReference type="ARBA" id="ARBA00022448"/>
    </source>
</evidence>
<dbReference type="GO" id="GO:0043190">
    <property type="term" value="C:ATP-binding cassette (ABC) transporter complex"/>
    <property type="evidence" value="ECO:0007669"/>
    <property type="project" value="InterPro"/>
</dbReference>
<name>A0A7X8GZD9_9LACT</name>
<dbReference type="SUPFAM" id="SSF52540">
    <property type="entry name" value="P-loop containing nucleoside triphosphate hydrolases"/>
    <property type="match status" value="1"/>
</dbReference>
<gene>
    <name evidence="7" type="ORF">GX355_00590</name>
</gene>
<keyword evidence="3 7" id="KW-0067">ATP-binding</keyword>
<evidence type="ECO:0000256" key="5">
    <source>
        <dbReference type="ARBA" id="ARBA00066388"/>
    </source>
</evidence>
<dbReference type="InterPro" id="IPR027417">
    <property type="entry name" value="P-loop_NTPase"/>
</dbReference>
<dbReference type="Gene3D" id="3.40.50.300">
    <property type="entry name" value="P-loop containing nucleotide triphosphate hydrolases"/>
    <property type="match status" value="1"/>
</dbReference>
<dbReference type="InterPro" id="IPR003439">
    <property type="entry name" value="ABC_transporter-like_ATP-bd"/>
</dbReference>
<dbReference type="PROSITE" id="PS00211">
    <property type="entry name" value="ABC_TRANSPORTER_1"/>
    <property type="match status" value="1"/>
</dbReference>
<dbReference type="SUPFAM" id="SSF50331">
    <property type="entry name" value="MOP-like"/>
    <property type="match status" value="1"/>
</dbReference>
<dbReference type="InterPro" id="IPR017871">
    <property type="entry name" value="ABC_transporter-like_CS"/>
</dbReference>
<dbReference type="AlphaFoldDB" id="A0A7X8GZD9"/>
<dbReference type="GO" id="GO:0015418">
    <property type="term" value="F:ABC-type quaternary ammonium compound transporting activity"/>
    <property type="evidence" value="ECO:0007669"/>
    <property type="project" value="UniProtKB-EC"/>
</dbReference>
<dbReference type="InterPro" id="IPR013611">
    <property type="entry name" value="Transp-assoc_OB_typ2"/>
</dbReference>
<dbReference type="SMART" id="SM00382">
    <property type="entry name" value="AAA"/>
    <property type="match status" value="1"/>
</dbReference>
<dbReference type="InterPro" id="IPR008995">
    <property type="entry name" value="Mo/tungstate-bd_C_term_dom"/>
</dbReference>
<organism evidence="7 8">
    <name type="scientific">Globicatella sulfidifaciens</name>
    <dbReference type="NCBI Taxonomy" id="136093"/>
    <lineage>
        <taxon>Bacteria</taxon>
        <taxon>Bacillati</taxon>
        <taxon>Bacillota</taxon>
        <taxon>Bacilli</taxon>
        <taxon>Lactobacillales</taxon>
        <taxon>Aerococcaceae</taxon>
        <taxon>Globicatella</taxon>
    </lineage>
</organism>
<accession>A0A7X8GZD9</accession>
<keyword evidence="4" id="KW-1278">Translocase</keyword>
<proteinExistence type="predicted"/>
<dbReference type="PANTHER" id="PTHR42781">
    <property type="entry name" value="SPERMIDINE/PUTRESCINE IMPORT ATP-BINDING PROTEIN POTA"/>
    <property type="match status" value="1"/>
</dbReference>
<evidence type="ECO:0000256" key="4">
    <source>
        <dbReference type="ARBA" id="ARBA00022967"/>
    </source>
</evidence>
<dbReference type="EMBL" id="JAAYSM010000017">
    <property type="protein sequence ID" value="NLJ17336.1"/>
    <property type="molecule type" value="Genomic_DNA"/>
</dbReference>
<evidence type="ECO:0000256" key="2">
    <source>
        <dbReference type="ARBA" id="ARBA00022741"/>
    </source>
</evidence>
<evidence type="ECO:0000313" key="8">
    <source>
        <dbReference type="Proteomes" id="UP000541058"/>
    </source>
</evidence>
<protein>
    <recommendedName>
        <fullName evidence="5">ABC-type quaternary amine transporter</fullName>
        <ecNumber evidence="5">7.6.2.9</ecNumber>
    </recommendedName>
</protein>
<evidence type="ECO:0000259" key="6">
    <source>
        <dbReference type="PROSITE" id="PS50893"/>
    </source>
</evidence>
<feature type="domain" description="ABC transporter" evidence="6">
    <location>
        <begin position="4"/>
        <end position="242"/>
    </location>
</feature>
<dbReference type="PANTHER" id="PTHR42781:SF4">
    <property type="entry name" value="SPERMIDINE_PUTRESCINE IMPORT ATP-BINDING PROTEIN POTA"/>
    <property type="match status" value="1"/>
</dbReference>
<dbReference type="InterPro" id="IPR003593">
    <property type="entry name" value="AAA+_ATPase"/>
</dbReference>
<dbReference type="RefSeq" id="WP_276645680.1">
    <property type="nucleotide sequence ID" value="NZ_CANBAE010000012.1"/>
</dbReference>